<evidence type="ECO:0000313" key="3">
    <source>
        <dbReference type="EMBL" id="SNX67686.1"/>
    </source>
</evidence>
<dbReference type="PANTHER" id="PTHR43755">
    <property type="match status" value="1"/>
</dbReference>
<sequence length="339" mass="34769">MHRVSRRQFTLGLVAASALAASGGLAVRLRPGERAIVIGGGPAGAEAALALRAASPGARILLVERDPGRLADGAHDPAAAAFVRPRAEAGLAALKAAGIQVVLDDVVDIDWSAARLALFSNRQLAFDRLLLAPGTAPRDESIPGLDAMARHVWPAAWGSPREARRLAAQLAALPDRGHVVLRLPADVSHPQAAVARAAALAHHLAANRPDARLTVIDASATDDLARAFAQTAAPQGLRWLTAAQGGVVQAIDAPRGLIETAAGRLKADVVNFVPPLWAGAIARTAGLADDSGWCPCDDRGRSSLRDGALVLGDARKAALRTVGGALCSARIAAKGTATA</sequence>
<keyword evidence="4" id="KW-1185">Reference proteome</keyword>
<dbReference type="AlphaFoldDB" id="A0A285CKY9"/>
<dbReference type="InterPro" id="IPR036188">
    <property type="entry name" value="FAD/NAD-bd_sf"/>
</dbReference>
<gene>
    <name evidence="3" type="ORF">SAMN05878503_101323</name>
</gene>
<dbReference type="PANTHER" id="PTHR43755:SF1">
    <property type="entry name" value="FAD-DEPENDENT PYRIDINE NUCLEOTIDE-DISULPHIDE OXIDOREDUCTASE"/>
    <property type="match status" value="1"/>
</dbReference>
<feature type="domain" description="Sulfide dehydrogenase [flavocytochrome c] flavoprotein chain central" evidence="2">
    <location>
        <begin position="166"/>
        <end position="274"/>
    </location>
</feature>
<dbReference type="PROSITE" id="PS51318">
    <property type="entry name" value="TAT"/>
    <property type="match status" value="1"/>
</dbReference>
<name>A0A285CKY9_9RHOB</name>
<reference evidence="4" key="1">
    <citation type="submission" date="2017-08" db="EMBL/GenBank/DDBJ databases">
        <authorList>
            <person name="Varghese N."/>
            <person name="Submissions S."/>
        </authorList>
    </citation>
    <scope>NUCLEOTIDE SEQUENCE [LARGE SCALE GENOMIC DNA]</scope>
    <source>
        <strain evidence="4">JA234</strain>
    </source>
</reference>
<dbReference type="InterPro" id="IPR049386">
    <property type="entry name" value="FCSD_central"/>
</dbReference>
<dbReference type="PRINTS" id="PR00368">
    <property type="entry name" value="FADPNR"/>
</dbReference>
<dbReference type="InterPro" id="IPR023753">
    <property type="entry name" value="FAD/NAD-binding_dom"/>
</dbReference>
<evidence type="ECO:0000259" key="1">
    <source>
        <dbReference type="Pfam" id="PF07992"/>
    </source>
</evidence>
<feature type="domain" description="FAD/NAD(P)-binding" evidence="1">
    <location>
        <begin position="35"/>
        <end position="146"/>
    </location>
</feature>
<dbReference type="Pfam" id="PF07992">
    <property type="entry name" value="Pyr_redox_2"/>
    <property type="match status" value="1"/>
</dbReference>
<dbReference type="InterPro" id="IPR052541">
    <property type="entry name" value="SQRD"/>
</dbReference>
<dbReference type="EMBL" id="OAOQ01000001">
    <property type="protein sequence ID" value="SNX67686.1"/>
    <property type="molecule type" value="Genomic_DNA"/>
</dbReference>
<dbReference type="GO" id="GO:0016491">
    <property type="term" value="F:oxidoreductase activity"/>
    <property type="evidence" value="ECO:0007669"/>
    <property type="project" value="InterPro"/>
</dbReference>
<organism evidence="3 4">
    <name type="scientific">Cereibacter ovatus</name>
    <dbReference type="NCBI Taxonomy" id="439529"/>
    <lineage>
        <taxon>Bacteria</taxon>
        <taxon>Pseudomonadati</taxon>
        <taxon>Pseudomonadota</taxon>
        <taxon>Alphaproteobacteria</taxon>
        <taxon>Rhodobacterales</taxon>
        <taxon>Paracoccaceae</taxon>
        <taxon>Cereibacter</taxon>
    </lineage>
</organism>
<evidence type="ECO:0000313" key="4">
    <source>
        <dbReference type="Proteomes" id="UP000219467"/>
    </source>
</evidence>
<dbReference type="RefSeq" id="WP_097028920.1">
    <property type="nucleotide sequence ID" value="NZ_OAOQ01000001.1"/>
</dbReference>
<dbReference type="Pfam" id="PF21706">
    <property type="entry name" value="FCSD_central"/>
    <property type="match status" value="1"/>
</dbReference>
<evidence type="ECO:0000259" key="2">
    <source>
        <dbReference type="Pfam" id="PF21706"/>
    </source>
</evidence>
<proteinExistence type="predicted"/>
<dbReference type="Gene3D" id="3.50.50.60">
    <property type="entry name" value="FAD/NAD(P)-binding domain"/>
    <property type="match status" value="2"/>
</dbReference>
<dbReference type="Proteomes" id="UP000219467">
    <property type="component" value="Unassembled WGS sequence"/>
</dbReference>
<protein>
    <submittedName>
        <fullName evidence="3">Pyridine nucleotide-disulphide oxidoreductase</fullName>
    </submittedName>
</protein>
<accession>A0A285CKY9</accession>
<dbReference type="SUPFAM" id="SSF51905">
    <property type="entry name" value="FAD/NAD(P)-binding domain"/>
    <property type="match status" value="2"/>
</dbReference>
<dbReference type="OrthoDB" id="9802771at2"/>
<dbReference type="InterPro" id="IPR006311">
    <property type="entry name" value="TAT_signal"/>
</dbReference>